<name>A0A330M2M3_9GAMM</name>
<sequence length="46" mass="5121">MSIVETREDIEVNNLDGCFLKAACALGGSAILITKLKNQSRQYRHL</sequence>
<dbReference type="Proteomes" id="UP000250123">
    <property type="component" value="Chromosome SHEWBE"/>
</dbReference>
<reference evidence="2" key="1">
    <citation type="submission" date="2018-06" db="EMBL/GenBank/DDBJ databases">
        <authorList>
            <person name="Cea G.-C."/>
            <person name="William W."/>
        </authorList>
    </citation>
    <scope>NUCLEOTIDE SEQUENCE [LARGE SCALE GENOMIC DNA]</scope>
    <source>
        <strain evidence="2">DB21MT-2</strain>
    </source>
</reference>
<evidence type="ECO:0000313" key="1">
    <source>
        <dbReference type="EMBL" id="SQH76836.1"/>
    </source>
</evidence>
<dbReference type="AlphaFoldDB" id="A0A330M2M3"/>
<gene>
    <name evidence="1" type="ORF">SHEWBE_2873</name>
</gene>
<dbReference type="EMBL" id="LS483452">
    <property type="protein sequence ID" value="SQH76836.1"/>
    <property type="molecule type" value="Genomic_DNA"/>
</dbReference>
<organism evidence="1 2">
    <name type="scientific">Shewanella benthica</name>
    <dbReference type="NCBI Taxonomy" id="43661"/>
    <lineage>
        <taxon>Bacteria</taxon>
        <taxon>Pseudomonadati</taxon>
        <taxon>Pseudomonadota</taxon>
        <taxon>Gammaproteobacteria</taxon>
        <taxon>Alteromonadales</taxon>
        <taxon>Shewanellaceae</taxon>
        <taxon>Shewanella</taxon>
    </lineage>
</organism>
<proteinExistence type="predicted"/>
<accession>A0A330M2M3</accession>
<evidence type="ECO:0000313" key="2">
    <source>
        <dbReference type="Proteomes" id="UP000250123"/>
    </source>
</evidence>
<protein>
    <submittedName>
        <fullName evidence="1">Uncharacterized protein</fullName>
    </submittedName>
</protein>
<dbReference type="KEGG" id="sbk:SHEWBE_2873"/>